<keyword evidence="1" id="KW-0175">Coiled coil</keyword>
<feature type="region of interest" description="Disordered" evidence="2">
    <location>
        <begin position="484"/>
        <end position="504"/>
    </location>
</feature>
<dbReference type="OrthoDB" id="1315743at2"/>
<dbReference type="EMBL" id="CP031188">
    <property type="protein sequence ID" value="AXG73945.1"/>
    <property type="molecule type" value="Genomic_DNA"/>
</dbReference>
<name>A0A345HBI5_9FLAO</name>
<dbReference type="RefSeq" id="WP_114677704.1">
    <property type="nucleotide sequence ID" value="NZ_CP031188.1"/>
</dbReference>
<sequence>MRNEKIILAEIDVDIKPYIESQKTLENQLKILLDKQMEMFASGKKNTQEYKELTQTINTLNEKYNVQAKLISEKLKANEKLIAKQKALEASIAKTNKTENEYVKNNKKLIKLRSELNVNSDNYQKNLDLINTKLQENNKWISENASAQTRLNTTFDGYKSQVKDSFNQINLLNGGLGGFISRAQEAGGVMPLLSSGLKGITSGIGGMTKASLSFIATPIGAIIAALGLAFKAVSSYLTGTQEGMDKLTAVTRPLQSVFSALMTVFQNVGKFLVDAFSNPVESIEKFATLIKDNIVNRFTGLLELIPNLGKAIGLLFKGEFSEAAKVAADAAGKVALGTENITDKISEAAAETNSYLTEAYNRGKKIDELQKALDKSLAEYTKNTSKLSIELDKQNTIADDTNRTFEERETAAKKAIDTATAHNKLIADRMQQEIELLRIKYQENGFTDAEKAELADLVAKRNEAIAQHQAGEKALYDKVDSIHSEHETKEKERRQKQRDANSEEAKRLQLNLDLYMQAQSQKEMSAEEEIAYLKNIQEQKTAIAKAEFAATARTKNDELALKLKLNQIEIDSSKEQAEVAIANANLKLANYLENHKSKITAETELTAEIIAEENKRLEGIKEQKLKTLAVELGTNDEIIKAKRAKNQLLSEEDLAYLAQKEEIENEHKATVKENNEALEEQEKAEKVAKHEEEFQQKLALAANEYDQQRIIENERYAQELAEIEQRKIDENLSDQASNALKEQAQKNHSANLEEIKKAEFNNKVELAKGAYNNIATILGKESEAGKAMAIAQATIDTFKSAVSAYGAMSGIPIVGPALGALAAGAAVVAGVKNVKKIASTKPAKAPKAEKGALFNIGGNRHSNGGTMFTGADGTQFEAEQGELIGVMNRNAASHFMAFNNAFPAGGSSPSTSNYFANGGIVSRDIATPGVNTDELATKIAQANSNIPAPVVSVQDIVTEGDSYVQVRQGADF</sequence>
<evidence type="ECO:0008006" key="5">
    <source>
        <dbReference type="Google" id="ProtNLM"/>
    </source>
</evidence>
<keyword evidence="4" id="KW-1185">Reference proteome</keyword>
<evidence type="ECO:0000256" key="1">
    <source>
        <dbReference type="SAM" id="Coils"/>
    </source>
</evidence>
<dbReference type="Proteomes" id="UP000253951">
    <property type="component" value="Chromosome"/>
</dbReference>
<evidence type="ECO:0000313" key="3">
    <source>
        <dbReference type="EMBL" id="AXG73945.1"/>
    </source>
</evidence>
<feature type="coiled-coil region" evidence="1">
    <location>
        <begin position="660"/>
        <end position="691"/>
    </location>
</feature>
<gene>
    <name evidence="3" type="ORF">DVK85_06680</name>
</gene>
<protein>
    <recommendedName>
        <fullName evidence="5">Bacteriophage tail tape measure N-terminal domain-containing protein</fullName>
    </recommendedName>
</protein>
<reference evidence="3 4" key="1">
    <citation type="submission" date="2018-07" db="EMBL/GenBank/DDBJ databases">
        <title>Complete genome sequence of Flavobacterium arcticum type strain SM1502T.</title>
        <authorList>
            <person name="Li Y."/>
            <person name="Li D.-D."/>
        </authorList>
    </citation>
    <scope>NUCLEOTIDE SEQUENCE [LARGE SCALE GENOMIC DNA]</scope>
    <source>
        <strain evidence="3 4">SM1502</strain>
    </source>
</reference>
<evidence type="ECO:0000256" key="2">
    <source>
        <dbReference type="SAM" id="MobiDB-lite"/>
    </source>
</evidence>
<organism evidence="3 4">
    <name type="scientific">Flavobacterium arcticum</name>
    <dbReference type="NCBI Taxonomy" id="1784713"/>
    <lineage>
        <taxon>Bacteria</taxon>
        <taxon>Pseudomonadati</taxon>
        <taxon>Bacteroidota</taxon>
        <taxon>Flavobacteriia</taxon>
        <taxon>Flavobacteriales</taxon>
        <taxon>Flavobacteriaceae</taxon>
        <taxon>Flavobacterium</taxon>
    </lineage>
</organism>
<dbReference type="KEGG" id="fat:DVK85_06680"/>
<dbReference type="AlphaFoldDB" id="A0A345HBI5"/>
<evidence type="ECO:0000313" key="4">
    <source>
        <dbReference type="Proteomes" id="UP000253951"/>
    </source>
</evidence>
<proteinExistence type="predicted"/>
<accession>A0A345HBI5</accession>